<sequence length="309" mass="34351">MDRRLLIKISEMYYLENKNQNEIAEQFGLNRITVGKYLKKALAEGLVKISIANDSYGVLEKALEKKYGLKEVYIVSFASELGYAGLQYIQRIYSQDDVLGISWGRTLGAVAQAATLERCNPVQADILPLGGSLENVNDEYHVNTIIYKMATAFKARSHYLYAPFFTSSAEAKAVFMQDSNCRRIAALWERLTIAVIGIGSPASSSNWIWSGYFGNEYMELLQQAGGVGDICSRYYDLSGKRIDEALEDRTIAIDINLLKQVRHSIGVAASPAKVEAIYGAIQGQYINVLITDEQTAQLLLEFKPLQGDG</sequence>
<dbReference type="GO" id="GO:0003677">
    <property type="term" value="F:DNA binding"/>
    <property type="evidence" value="ECO:0007669"/>
    <property type="project" value="UniProtKB-KW"/>
</dbReference>
<dbReference type="InterPro" id="IPR007324">
    <property type="entry name" value="Sugar-bd_dom_put"/>
</dbReference>
<dbReference type="SUPFAM" id="SSF88659">
    <property type="entry name" value="Sigma3 and sigma4 domains of RNA polymerase sigma factors"/>
    <property type="match status" value="1"/>
</dbReference>
<dbReference type="InterPro" id="IPR013324">
    <property type="entry name" value="RNA_pol_sigma_r3/r4-like"/>
</dbReference>
<organism evidence="6 7">
    <name type="scientific">Propionispora vibrioides</name>
    <dbReference type="NCBI Taxonomy" id="112903"/>
    <lineage>
        <taxon>Bacteria</taxon>
        <taxon>Bacillati</taxon>
        <taxon>Bacillota</taxon>
        <taxon>Negativicutes</taxon>
        <taxon>Selenomonadales</taxon>
        <taxon>Sporomusaceae</taxon>
        <taxon>Propionispora</taxon>
    </lineage>
</organism>
<evidence type="ECO:0000259" key="5">
    <source>
        <dbReference type="Pfam" id="PF04198"/>
    </source>
</evidence>
<name>A0A1H8UUN6_9FIRM</name>
<dbReference type="PANTHER" id="PTHR34294:SF1">
    <property type="entry name" value="TRANSCRIPTIONAL REGULATOR LSRR"/>
    <property type="match status" value="1"/>
</dbReference>
<evidence type="ECO:0000256" key="3">
    <source>
        <dbReference type="ARBA" id="ARBA00023125"/>
    </source>
</evidence>
<protein>
    <submittedName>
        <fullName evidence="6">DNA-binding transcriptional regulator LsrR, DeoR family</fullName>
    </submittedName>
</protein>
<dbReference type="AlphaFoldDB" id="A0A1H8UUN6"/>
<dbReference type="InterPro" id="IPR051054">
    <property type="entry name" value="SorC_transcr_regulators"/>
</dbReference>
<dbReference type="Proteomes" id="UP000198847">
    <property type="component" value="Unassembled WGS sequence"/>
</dbReference>
<dbReference type="STRING" id="112903.SAMN04490178_109131"/>
<accession>A0A1H8UUN6</accession>
<feature type="domain" description="Sugar-binding" evidence="5">
    <location>
        <begin position="59"/>
        <end position="301"/>
    </location>
</feature>
<evidence type="ECO:0000313" key="7">
    <source>
        <dbReference type="Proteomes" id="UP000198847"/>
    </source>
</evidence>
<keyword evidence="7" id="KW-1185">Reference proteome</keyword>
<evidence type="ECO:0000256" key="2">
    <source>
        <dbReference type="ARBA" id="ARBA00023015"/>
    </source>
</evidence>
<comment type="similarity">
    <text evidence="1">Belongs to the SorC transcriptional regulatory family.</text>
</comment>
<dbReference type="GO" id="GO:0030246">
    <property type="term" value="F:carbohydrate binding"/>
    <property type="evidence" value="ECO:0007669"/>
    <property type="project" value="InterPro"/>
</dbReference>
<keyword evidence="2" id="KW-0805">Transcription regulation</keyword>
<keyword evidence="3 6" id="KW-0238">DNA-binding</keyword>
<evidence type="ECO:0000313" key="6">
    <source>
        <dbReference type="EMBL" id="SEP06899.1"/>
    </source>
</evidence>
<dbReference type="Gene3D" id="3.40.50.1360">
    <property type="match status" value="1"/>
</dbReference>
<reference evidence="6 7" key="1">
    <citation type="submission" date="2016-10" db="EMBL/GenBank/DDBJ databases">
        <authorList>
            <person name="de Groot N.N."/>
        </authorList>
    </citation>
    <scope>NUCLEOTIDE SEQUENCE [LARGE SCALE GENOMIC DNA]</scope>
    <source>
        <strain evidence="6 7">DSM 13305</strain>
    </source>
</reference>
<dbReference type="InterPro" id="IPR037171">
    <property type="entry name" value="NagB/RpiA_transferase-like"/>
</dbReference>
<dbReference type="PANTHER" id="PTHR34294">
    <property type="entry name" value="TRANSCRIPTIONAL REGULATOR-RELATED"/>
    <property type="match status" value="1"/>
</dbReference>
<dbReference type="Pfam" id="PF04198">
    <property type="entry name" value="Sugar-bind"/>
    <property type="match status" value="1"/>
</dbReference>
<evidence type="ECO:0000256" key="1">
    <source>
        <dbReference type="ARBA" id="ARBA00010466"/>
    </source>
</evidence>
<dbReference type="SUPFAM" id="SSF100950">
    <property type="entry name" value="NagB/RpiA/CoA transferase-like"/>
    <property type="match status" value="1"/>
</dbReference>
<dbReference type="EMBL" id="FODY01000009">
    <property type="protein sequence ID" value="SEP06899.1"/>
    <property type="molecule type" value="Genomic_DNA"/>
</dbReference>
<gene>
    <name evidence="6" type="ORF">SAMN04490178_109131</name>
</gene>
<keyword evidence="4" id="KW-0804">Transcription</keyword>
<proteinExistence type="inferred from homology"/>
<dbReference type="Gene3D" id="1.10.10.60">
    <property type="entry name" value="Homeodomain-like"/>
    <property type="match status" value="1"/>
</dbReference>
<evidence type="ECO:0000256" key="4">
    <source>
        <dbReference type="ARBA" id="ARBA00023163"/>
    </source>
</evidence>